<dbReference type="AlphaFoldDB" id="A0A3P3XU03"/>
<evidence type="ECO:0000313" key="1">
    <source>
        <dbReference type="EMBL" id="SLM19771.1"/>
    </source>
</evidence>
<protein>
    <recommendedName>
        <fullName evidence="2">DUF2764 family protein</fullName>
    </recommendedName>
</protein>
<evidence type="ECO:0008006" key="2">
    <source>
        <dbReference type="Google" id="ProtNLM"/>
    </source>
</evidence>
<reference evidence="1" key="1">
    <citation type="submission" date="2017-02" db="EMBL/GenBank/DDBJ databases">
        <authorList>
            <person name="Regsiter A."/>
            <person name="William W."/>
        </authorList>
    </citation>
    <scope>NUCLEOTIDE SEQUENCE</scope>
    <source>
        <strain evidence="1">BdmA 4</strain>
    </source>
</reference>
<gene>
    <name evidence="1" type="ORF">SPIRO4BDMA_70193</name>
</gene>
<dbReference type="InterPro" id="IPR024492">
    <property type="entry name" value="DUF2764"/>
</dbReference>
<name>A0A3P3XU03_9SPIR</name>
<proteinExistence type="predicted"/>
<accession>A0A3P3XU03</accession>
<organism evidence="1">
    <name type="scientific">uncultured spirochete</name>
    <dbReference type="NCBI Taxonomy" id="156406"/>
    <lineage>
        <taxon>Bacteria</taxon>
        <taxon>Pseudomonadati</taxon>
        <taxon>Spirochaetota</taxon>
        <taxon>Spirochaetia</taxon>
        <taxon>Spirochaetales</taxon>
        <taxon>environmental samples</taxon>
    </lineage>
</organism>
<dbReference type="Pfam" id="PF10962">
    <property type="entry name" value="DUF2764"/>
    <property type="match status" value="1"/>
</dbReference>
<sequence length="195" mass="22087">MKRYWYFASTLTSFPFGAPPPISVEEFDVLCSRLVEKDEMEFIRHVEEVRTGEYSDCIEKSSFLKAYFEWERGVRNALVMLRARANKWDAEQWTRPGSISADALQAAQTVYAASNPLQAELAFEHERWDAIERLSSLSAFELDSILAYKMKLLIATRCVSFDKERGREGFKVLYQDIMNAAAGAASSALDTGVAT</sequence>
<dbReference type="EMBL" id="FWDO01000007">
    <property type="protein sequence ID" value="SLM19771.1"/>
    <property type="molecule type" value="Genomic_DNA"/>
</dbReference>